<name>A0A422NAT2_TRYRA</name>
<sequence length="116" mass="13691">MDRSDITYNTRFSCQISVMEELDGNLLALKQYWTRALREFVSDWGLVDDIGTIHGSRSKRIELWAPIIEEPTQVDFPITLDMLWAQSYQDIMKAKYPERNRKDGFHTKPEMWAAYV</sequence>
<proteinExistence type="predicted"/>
<dbReference type="GeneID" id="40330231"/>
<accession>A0A422NAT2</accession>
<evidence type="ECO:0000313" key="1">
    <source>
        <dbReference type="EMBL" id="RNF02565.1"/>
    </source>
</evidence>
<dbReference type="AlphaFoldDB" id="A0A422NAT2"/>
<dbReference type="RefSeq" id="XP_029236990.1">
    <property type="nucleotide sequence ID" value="XM_029383149.1"/>
</dbReference>
<gene>
    <name evidence="1" type="ORF">TraAM80_06298</name>
</gene>
<dbReference type="EMBL" id="MKGL01000227">
    <property type="protein sequence ID" value="RNF02565.1"/>
    <property type="molecule type" value="Genomic_DNA"/>
</dbReference>
<comment type="caution">
    <text evidence="1">The sequence shown here is derived from an EMBL/GenBank/DDBJ whole genome shotgun (WGS) entry which is preliminary data.</text>
</comment>
<keyword evidence="2" id="KW-1185">Reference proteome</keyword>
<dbReference type="VEuPathDB" id="TriTrypDB:TRSC58_02999"/>
<dbReference type="Proteomes" id="UP000283634">
    <property type="component" value="Unassembled WGS sequence"/>
</dbReference>
<protein>
    <submittedName>
        <fullName evidence="1">Uncharacterized protein</fullName>
    </submittedName>
</protein>
<reference evidence="1 2" key="1">
    <citation type="journal article" date="2018" name="BMC Genomics">
        <title>Genomic comparison of Trypanosoma conorhini and Trypanosoma rangeli to Trypanosoma cruzi strains of high and low virulence.</title>
        <authorList>
            <person name="Bradwell K.R."/>
            <person name="Koparde V.N."/>
            <person name="Matveyev A.V."/>
            <person name="Serrano M.G."/>
            <person name="Alves J.M."/>
            <person name="Parikh H."/>
            <person name="Huang B."/>
            <person name="Lee V."/>
            <person name="Espinosa-Alvarez O."/>
            <person name="Ortiz P.A."/>
            <person name="Costa-Martins A.G."/>
            <person name="Teixeira M.M."/>
            <person name="Buck G.A."/>
        </authorList>
    </citation>
    <scope>NUCLEOTIDE SEQUENCE [LARGE SCALE GENOMIC DNA]</scope>
    <source>
        <strain evidence="1 2">AM80</strain>
    </source>
</reference>
<evidence type="ECO:0000313" key="2">
    <source>
        <dbReference type="Proteomes" id="UP000283634"/>
    </source>
</evidence>
<dbReference type="OrthoDB" id="268593at2759"/>
<organism evidence="1 2">
    <name type="scientific">Trypanosoma rangeli</name>
    <dbReference type="NCBI Taxonomy" id="5698"/>
    <lineage>
        <taxon>Eukaryota</taxon>
        <taxon>Discoba</taxon>
        <taxon>Euglenozoa</taxon>
        <taxon>Kinetoplastea</taxon>
        <taxon>Metakinetoplastina</taxon>
        <taxon>Trypanosomatida</taxon>
        <taxon>Trypanosomatidae</taxon>
        <taxon>Trypanosoma</taxon>
        <taxon>Herpetosoma</taxon>
    </lineage>
</organism>